<dbReference type="PROSITE" id="PS51352">
    <property type="entry name" value="THIOREDOXIN_2"/>
    <property type="match status" value="1"/>
</dbReference>
<dbReference type="AlphaFoldDB" id="A0A0R1MGQ8"/>
<keyword evidence="3" id="KW-1185">Reference proteome</keyword>
<evidence type="ECO:0000313" key="3">
    <source>
        <dbReference type="Proteomes" id="UP000051448"/>
    </source>
</evidence>
<gene>
    <name evidence="2" type="ORF">FC92_GL000258</name>
</gene>
<proteinExistence type="predicted"/>
<dbReference type="SUPFAM" id="SSF52833">
    <property type="entry name" value="Thioredoxin-like"/>
    <property type="match status" value="1"/>
</dbReference>
<dbReference type="InterPro" id="IPR013766">
    <property type="entry name" value="Thioredoxin_domain"/>
</dbReference>
<dbReference type="Gene3D" id="3.40.30.10">
    <property type="entry name" value="Glutaredoxin"/>
    <property type="match status" value="1"/>
</dbReference>
<feature type="domain" description="Thioredoxin" evidence="1">
    <location>
        <begin position="1"/>
        <end position="118"/>
    </location>
</feature>
<name>A0A0R1MGQ8_9LACO</name>
<dbReference type="InterPro" id="IPR050620">
    <property type="entry name" value="Thioredoxin_H-type-like"/>
</dbReference>
<dbReference type="Pfam" id="PF00085">
    <property type="entry name" value="Thioredoxin"/>
    <property type="match status" value="1"/>
</dbReference>
<dbReference type="EMBL" id="AZDX01000011">
    <property type="protein sequence ID" value="KRL07025.1"/>
    <property type="molecule type" value="Genomic_DNA"/>
</dbReference>
<evidence type="ECO:0000259" key="1">
    <source>
        <dbReference type="PROSITE" id="PS51352"/>
    </source>
</evidence>
<dbReference type="STRING" id="1423759.FC92_GL000258"/>
<reference evidence="2 3" key="1">
    <citation type="journal article" date="2015" name="Genome Announc.">
        <title>Expanding the biotechnology potential of lactobacilli through comparative genomics of 213 strains and associated genera.</title>
        <authorList>
            <person name="Sun Z."/>
            <person name="Harris H.M."/>
            <person name="McCann A."/>
            <person name="Guo C."/>
            <person name="Argimon S."/>
            <person name="Zhang W."/>
            <person name="Yang X."/>
            <person name="Jeffery I.B."/>
            <person name="Cooney J.C."/>
            <person name="Kagawa T.F."/>
            <person name="Liu W."/>
            <person name="Song Y."/>
            <person name="Salvetti E."/>
            <person name="Wrobel A."/>
            <person name="Rasinkangas P."/>
            <person name="Parkhill J."/>
            <person name="Rea M.C."/>
            <person name="O'Sullivan O."/>
            <person name="Ritari J."/>
            <person name="Douillard F.P."/>
            <person name="Paul Ross R."/>
            <person name="Yang R."/>
            <person name="Briner A.E."/>
            <person name="Felis G.E."/>
            <person name="de Vos W.M."/>
            <person name="Barrangou R."/>
            <person name="Klaenhammer T.R."/>
            <person name="Caufield P.W."/>
            <person name="Cui Y."/>
            <person name="Zhang H."/>
            <person name="O'Toole P.W."/>
        </authorList>
    </citation>
    <scope>NUCLEOTIDE SEQUENCE [LARGE SCALE GENOMIC DNA]</scope>
    <source>
        <strain evidence="2 3">DSM 19519</strain>
    </source>
</reference>
<organism evidence="2 3">
    <name type="scientific">Liquorilactobacillus hordei DSM 19519</name>
    <dbReference type="NCBI Taxonomy" id="1423759"/>
    <lineage>
        <taxon>Bacteria</taxon>
        <taxon>Bacillati</taxon>
        <taxon>Bacillota</taxon>
        <taxon>Bacilli</taxon>
        <taxon>Lactobacillales</taxon>
        <taxon>Lactobacillaceae</taxon>
        <taxon>Liquorilactobacillus</taxon>
    </lineage>
</organism>
<comment type="caution">
    <text evidence="2">The sequence shown here is derived from an EMBL/GenBank/DDBJ whole genome shotgun (WGS) entry which is preliminary data.</text>
</comment>
<dbReference type="PANTHER" id="PTHR10438">
    <property type="entry name" value="THIOREDOXIN"/>
    <property type="match status" value="1"/>
</dbReference>
<sequence length="118" mass="13915">MKKLKYVEEEWKMEQFGKMNLETLTKKLGKGAYVLFFSADWCSDCNFIKPALPAIEAEYPDYKFIHIDRDENIDLCRELMVMGIPSFIVYKNGEEVARFVNKDRKTKEEIETFLNEVA</sequence>
<dbReference type="PANTHER" id="PTHR10438:SF468">
    <property type="entry name" value="THIOREDOXIN-1-RELATED"/>
    <property type="match status" value="1"/>
</dbReference>
<dbReference type="CDD" id="cd02947">
    <property type="entry name" value="TRX_family"/>
    <property type="match status" value="1"/>
</dbReference>
<dbReference type="InterPro" id="IPR036249">
    <property type="entry name" value="Thioredoxin-like_sf"/>
</dbReference>
<dbReference type="Proteomes" id="UP000051448">
    <property type="component" value="Unassembled WGS sequence"/>
</dbReference>
<dbReference type="PATRIC" id="fig|1423759.3.peg.268"/>
<evidence type="ECO:0000313" key="2">
    <source>
        <dbReference type="EMBL" id="KRL07025.1"/>
    </source>
</evidence>
<accession>A0A0R1MGQ8</accession>
<protein>
    <submittedName>
        <fullName evidence="2">Thioredoxin</fullName>
    </submittedName>
</protein>